<gene>
    <name evidence="7" type="ORF">ALC56_07596</name>
</gene>
<evidence type="ECO:0000313" key="8">
    <source>
        <dbReference type="Proteomes" id="UP000078541"/>
    </source>
</evidence>
<keyword evidence="3 7" id="KW-0808">Transferase</keyword>
<sequence length="668" mass="72397">MAANYFEFPFGIKTDYGNRRHLARNELPRTHSTIVYHAAKKSVDQAYVYQFPLEATPNAEMKPCYLSFGLPRTSSSRDINKSKQLECLSMDMDVCIKSSSGIKIQKEARRLQIWNANFKRLKYKSNIKMMKINPAKHHNVKGEYRGVVSPAVFQPSSDYVSRNTIEFSRTIDGGGLSTARERTSRPPKTLTYFSPNARCRTCMCTLQLWHSTGNKATCPALDGANVLRMTRFCLMAMMLDAEIISANIIPLCSRDVAVYVCLSVSSVVLAHGCKMSDRTVVIVSAVRTPIGSYCGSLSSLKTSILGSIVIKECLTRVGLKGSDVSEVIMGQVLSATEGQNPARQAAIHAGIPIDVPAYQINMLCGSGLKSVMNGYFSIKLGESDIVVAGGQEIMSRAPHATYLRSGVKIGSCNLVDTLLEDGLTDPFHNIHMGVTAENLAEQYKISREEQDYYACKSQQKAEIAINAGYFDKEIVPVTVTSKKETFVVSKDEFPKFGTTTEKLAKLKPTFIPSNGTVTAGNGSGINDGGAALVLMSEETAANRGISPLASIVAFAQVGVEPKIMGIGPVEAVKLVLKKANWTKEEVDFYELNEAFAAQAIACIQELGLDIEKVNVNGGAIALGHPIGMSGTRILVTLLHTLERTGKKKGVASLCIGGGMGIAIAVERK</sequence>
<dbReference type="Pfam" id="PF02803">
    <property type="entry name" value="Thiolase_C"/>
    <property type="match status" value="1"/>
</dbReference>
<protein>
    <submittedName>
        <fullName evidence="7">Acetyl-CoA acetyltransferase, cytosolic</fullName>
    </submittedName>
</protein>
<dbReference type="PANTHER" id="PTHR18919">
    <property type="entry name" value="ACETYL-COA C-ACYLTRANSFERASE"/>
    <property type="match status" value="1"/>
</dbReference>
<evidence type="ECO:0000259" key="6">
    <source>
        <dbReference type="Pfam" id="PF02803"/>
    </source>
</evidence>
<dbReference type="PROSITE" id="PS00098">
    <property type="entry name" value="THIOLASE_1"/>
    <property type="match status" value="1"/>
</dbReference>
<dbReference type="STRING" id="34720.A0A195FCP4"/>
<accession>A0A195FCP4</accession>
<dbReference type="InterPro" id="IPR016039">
    <property type="entry name" value="Thiolase-like"/>
</dbReference>
<keyword evidence="4" id="KW-0012">Acyltransferase</keyword>
<dbReference type="PANTHER" id="PTHR18919:SF107">
    <property type="entry name" value="ACETYL-COA ACETYLTRANSFERASE, CYTOSOLIC"/>
    <property type="match status" value="1"/>
</dbReference>
<organism evidence="7 8">
    <name type="scientific">Trachymyrmex septentrionalis</name>
    <dbReference type="NCBI Taxonomy" id="34720"/>
    <lineage>
        <taxon>Eukaryota</taxon>
        <taxon>Metazoa</taxon>
        <taxon>Ecdysozoa</taxon>
        <taxon>Arthropoda</taxon>
        <taxon>Hexapoda</taxon>
        <taxon>Insecta</taxon>
        <taxon>Pterygota</taxon>
        <taxon>Neoptera</taxon>
        <taxon>Endopterygota</taxon>
        <taxon>Hymenoptera</taxon>
        <taxon>Apocrita</taxon>
        <taxon>Aculeata</taxon>
        <taxon>Formicoidea</taxon>
        <taxon>Formicidae</taxon>
        <taxon>Myrmicinae</taxon>
        <taxon>Trachymyrmex</taxon>
    </lineage>
</organism>
<dbReference type="SUPFAM" id="SSF53901">
    <property type="entry name" value="Thiolase-like"/>
    <property type="match status" value="2"/>
</dbReference>
<dbReference type="Gene3D" id="3.40.47.10">
    <property type="match status" value="2"/>
</dbReference>
<dbReference type="CDD" id="cd00751">
    <property type="entry name" value="thiolase"/>
    <property type="match status" value="1"/>
</dbReference>
<dbReference type="EMBL" id="KQ981685">
    <property type="protein sequence ID" value="KYN37972.1"/>
    <property type="molecule type" value="Genomic_DNA"/>
</dbReference>
<dbReference type="PROSITE" id="PS00099">
    <property type="entry name" value="THIOLASE_3"/>
    <property type="match status" value="1"/>
</dbReference>
<evidence type="ECO:0000259" key="5">
    <source>
        <dbReference type="Pfam" id="PF00108"/>
    </source>
</evidence>
<feature type="domain" description="Thiolase C-terminal" evidence="6">
    <location>
        <begin position="546"/>
        <end position="667"/>
    </location>
</feature>
<comment type="similarity">
    <text evidence="2">Belongs to the thiolase-like superfamily. Thiolase family.</text>
</comment>
<dbReference type="InterPro" id="IPR020616">
    <property type="entry name" value="Thiolase_N"/>
</dbReference>
<evidence type="ECO:0000256" key="1">
    <source>
        <dbReference type="ARBA" id="ARBA00005189"/>
    </source>
</evidence>
<comment type="pathway">
    <text evidence="1">Lipid metabolism.</text>
</comment>
<dbReference type="InterPro" id="IPR020613">
    <property type="entry name" value="Thiolase_CS"/>
</dbReference>
<dbReference type="InterPro" id="IPR002155">
    <property type="entry name" value="Thiolase"/>
</dbReference>
<dbReference type="NCBIfam" id="TIGR01930">
    <property type="entry name" value="AcCoA-C-Actrans"/>
    <property type="match status" value="1"/>
</dbReference>
<dbReference type="Pfam" id="PF00108">
    <property type="entry name" value="Thiolase_N"/>
    <property type="match status" value="1"/>
</dbReference>
<evidence type="ECO:0000256" key="4">
    <source>
        <dbReference type="ARBA" id="ARBA00023315"/>
    </source>
</evidence>
<dbReference type="Proteomes" id="UP000078541">
    <property type="component" value="Unassembled WGS sequence"/>
</dbReference>
<dbReference type="PROSITE" id="PS00737">
    <property type="entry name" value="THIOLASE_2"/>
    <property type="match status" value="1"/>
</dbReference>
<evidence type="ECO:0000313" key="7">
    <source>
        <dbReference type="EMBL" id="KYN37972.1"/>
    </source>
</evidence>
<proteinExistence type="inferred from homology"/>
<dbReference type="InterPro" id="IPR020610">
    <property type="entry name" value="Thiolase_AS"/>
</dbReference>
<name>A0A195FCP4_9HYME</name>
<reference evidence="7 8" key="1">
    <citation type="submission" date="2016-03" db="EMBL/GenBank/DDBJ databases">
        <title>Trachymyrmex septentrionalis WGS genome.</title>
        <authorList>
            <person name="Nygaard S."/>
            <person name="Hu H."/>
            <person name="Boomsma J."/>
            <person name="Zhang G."/>
        </authorList>
    </citation>
    <scope>NUCLEOTIDE SEQUENCE [LARGE SCALE GENOMIC DNA]</scope>
    <source>
        <strain evidence="7">Tsep2-gDNA-1</strain>
        <tissue evidence="7">Whole body</tissue>
    </source>
</reference>
<evidence type="ECO:0000256" key="2">
    <source>
        <dbReference type="ARBA" id="ARBA00010982"/>
    </source>
</evidence>
<dbReference type="InterPro" id="IPR020615">
    <property type="entry name" value="Thiolase_acyl_enz_int_AS"/>
</dbReference>
<dbReference type="GO" id="GO:0003988">
    <property type="term" value="F:acetyl-CoA C-acyltransferase activity"/>
    <property type="evidence" value="ECO:0007669"/>
    <property type="project" value="UniProtKB-ARBA"/>
</dbReference>
<feature type="domain" description="Thiolase N-terminal" evidence="5">
    <location>
        <begin position="280"/>
        <end position="538"/>
    </location>
</feature>
<evidence type="ECO:0000256" key="3">
    <source>
        <dbReference type="ARBA" id="ARBA00022679"/>
    </source>
</evidence>
<dbReference type="InterPro" id="IPR020617">
    <property type="entry name" value="Thiolase_C"/>
</dbReference>
<keyword evidence="8" id="KW-1185">Reference proteome</keyword>
<dbReference type="FunFam" id="3.40.47.10:FF:000010">
    <property type="entry name" value="Acetyl-CoA acetyltransferase (Thiolase)"/>
    <property type="match status" value="1"/>
</dbReference>
<dbReference type="AlphaFoldDB" id="A0A195FCP4"/>